<dbReference type="GeneID" id="39597570"/>
<keyword evidence="6" id="KW-1185">Reference proteome</keyword>
<dbReference type="AlphaFoldDB" id="A0A443HH00"/>
<dbReference type="EMBL" id="RCNU01000047">
    <property type="protein sequence ID" value="RWQ91168.1"/>
    <property type="molecule type" value="Genomic_DNA"/>
</dbReference>
<dbReference type="Pfam" id="PF00023">
    <property type="entry name" value="Ank"/>
    <property type="match status" value="1"/>
</dbReference>
<name>A0A443HH00_BYSSP</name>
<dbReference type="VEuPathDB" id="FungiDB:C8Q69DRAFT_410296"/>
<evidence type="ECO:0000313" key="5">
    <source>
        <dbReference type="EMBL" id="RWQ91168.1"/>
    </source>
</evidence>
<proteinExistence type="predicted"/>
<keyword evidence="2 3" id="KW-0040">ANK repeat</keyword>
<dbReference type="SMART" id="SM00248">
    <property type="entry name" value="ANK"/>
    <property type="match status" value="9"/>
</dbReference>
<protein>
    <submittedName>
        <fullName evidence="4">Ankyrin repeat-containing domain protein</fullName>
    </submittedName>
</protein>
<feature type="repeat" description="ANK" evidence="3">
    <location>
        <begin position="29"/>
        <end position="61"/>
    </location>
</feature>
<organism evidence="4 6">
    <name type="scientific">Byssochlamys spectabilis</name>
    <name type="common">Paecilomyces variotii</name>
    <dbReference type="NCBI Taxonomy" id="264951"/>
    <lineage>
        <taxon>Eukaryota</taxon>
        <taxon>Fungi</taxon>
        <taxon>Dikarya</taxon>
        <taxon>Ascomycota</taxon>
        <taxon>Pezizomycotina</taxon>
        <taxon>Eurotiomycetes</taxon>
        <taxon>Eurotiomycetidae</taxon>
        <taxon>Eurotiales</taxon>
        <taxon>Thermoascaceae</taxon>
        <taxon>Paecilomyces</taxon>
    </lineage>
</organism>
<evidence type="ECO:0000313" key="6">
    <source>
        <dbReference type="Proteomes" id="UP000283841"/>
    </source>
</evidence>
<feature type="non-terminal residue" evidence="4">
    <location>
        <position position="1"/>
    </location>
</feature>
<dbReference type="Gene3D" id="1.25.40.20">
    <property type="entry name" value="Ankyrin repeat-containing domain"/>
    <property type="match status" value="2"/>
</dbReference>
<feature type="repeat" description="ANK" evidence="3">
    <location>
        <begin position="1"/>
        <end position="28"/>
    </location>
</feature>
<sequence>LFLAADYGHTSIVGCLIDVGLDVNDQDDRGNTAIFHSARSGKTDTMKILLENGADVHHRNPTFVTRNAQSALHGAVLKNATELVELLLQQEINIDARDKHGRTPLFYAVQRCRTPIVQMLLEAGADSNISEDDFTEPILPINWAAARGFEAIVKMLLDSGANANQLDHPSQSPLLWALGVYNHDFSKKLYRGRSPLRGNHFAFGDAEAVLDLLLKNGADPNVIDEDGRTPLYLSVKLGLNSKALVRSFLRAGCDPNRKDKYGRTPLMGATVRGMTKFVTALLEAPNLDRDATDNFGRTALLEATARNKPLIRDILLQPSAETQMAHPSTSLDEQISYPGHLCGICGVHEWRDLAYHCSICDEGHFDMCEECKKWGATCLDATHEMTRRFDIVGGRASDIGIYILSEAELAELGGARKAQEKPDRMSAYRQAPKFFQ</sequence>
<feature type="repeat" description="ANK" evidence="3">
    <location>
        <begin position="67"/>
        <end position="99"/>
    </location>
</feature>
<dbReference type="RefSeq" id="XP_028480813.1">
    <property type="nucleotide sequence ID" value="XM_028628293.1"/>
</dbReference>
<evidence type="ECO:0000313" key="4">
    <source>
        <dbReference type="EMBL" id="RWQ91162.1"/>
    </source>
</evidence>
<reference evidence="4 6" key="1">
    <citation type="journal article" date="2018" name="Front. Microbiol.">
        <title>Genomic and genetic insights into a cosmopolitan fungus, Paecilomyces variotii (Eurotiales).</title>
        <authorList>
            <person name="Urquhart A.S."/>
            <person name="Mondo S.J."/>
            <person name="Makela M.R."/>
            <person name="Hane J.K."/>
            <person name="Wiebenga A."/>
            <person name="He G."/>
            <person name="Mihaltcheva S."/>
            <person name="Pangilinan J."/>
            <person name="Lipzen A."/>
            <person name="Barry K."/>
            <person name="de Vries R.P."/>
            <person name="Grigoriev I.V."/>
            <person name="Idnurm A."/>
        </authorList>
    </citation>
    <scope>NUCLEOTIDE SEQUENCE [LARGE SCALE GENOMIC DNA]</scope>
    <source>
        <strain evidence="4 6">CBS 101075</strain>
    </source>
</reference>
<dbReference type="InterPro" id="IPR036770">
    <property type="entry name" value="Ankyrin_rpt-contain_sf"/>
</dbReference>
<feature type="repeat" description="ANK" evidence="3">
    <location>
        <begin position="136"/>
        <end position="168"/>
    </location>
</feature>
<dbReference type="STRING" id="264951.A0A443HH00"/>
<dbReference type="GO" id="GO:0005737">
    <property type="term" value="C:cytoplasm"/>
    <property type="evidence" value="ECO:0007669"/>
    <property type="project" value="TreeGrafter"/>
</dbReference>
<accession>A0A443HH00</accession>
<dbReference type="Pfam" id="PF12796">
    <property type="entry name" value="Ank_2"/>
    <property type="match status" value="3"/>
</dbReference>
<dbReference type="SUPFAM" id="SSF57850">
    <property type="entry name" value="RING/U-box"/>
    <property type="match status" value="1"/>
</dbReference>
<evidence type="ECO:0000256" key="1">
    <source>
        <dbReference type="ARBA" id="ARBA00022737"/>
    </source>
</evidence>
<comment type="caution">
    <text evidence="4">The sequence shown here is derived from an EMBL/GenBank/DDBJ whole genome shotgun (WGS) entry which is preliminary data.</text>
</comment>
<evidence type="ECO:0000256" key="2">
    <source>
        <dbReference type="ARBA" id="ARBA00023043"/>
    </source>
</evidence>
<feature type="repeat" description="ANK" evidence="3">
    <location>
        <begin position="100"/>
        <end position="132"/>
    </location>
</feature>
<dbReference type="Proteomes" id="UP000283841">
    <property type="component" value="Unassembled WGS sequence"/>
</dbReference>
<dbReference type="PANTHER" id="PTHR24198:SF165">
    <property type="entry name" value="ANKYRIN REPEAT-CONTAINING PROTEIN-RELATED"/>
    <property type="match status" value="1"/>
</dbReference>
<dbReference type="SUPFAM" id="SSF48403">
    <property type="entry name" value="Ankyrin repeat"/>
    <property type="match status" value="1"/>
</dbReference>
<keyword evidence="1" id="KW-0677">Repeat</keyword>
<evidence type="ECO:0000256" key="3">
    <source>
        <dbReference type="PROSITE-ProRule" id="PRU00023"/>
    </source>
</evidence>
<dbReference type="PROSITE" id="PS50297">
    <property type="entry name" value="ANK_REP_REGION"/>
    <property type="match status" value="4"/>
</dbReference>
<dbReference type="EMBL" id="RCNU01000048">
    <property type="protein sequence ID" value="RWQ91162.1"/>
    <property type="molecule type" value="Genomic_DNA"/>
</dbReference>
<dbReference type="InterPro" id="IPR002110">
    <property type="entry name" value="Ankyrin_rpt"/>
</dbReference>
<dbReference type="PANTHER" id="PTHR24198">
    <property type="entry name" value="ANKYRIN REPEAT AND PROTEIN KINASE DOMAIN-CONTAINING PROTEIN"/>
    <property type="match status" value="1"/>
</dbReference>
<dbReference type="PROSITE" id="PS50088">
    <property type="entry name" value="ANK_REPEAT"/>
    <property type="match status" value="6"/>
</dbReference>
<gene>
    <name evidence="5" type="ORF">C8Q69DRAFT_410284</name>
    <name evidence="4" type="ORF">C8Q69DRAFT_410296</name>
</gene>
<dbReference type="VEuPathDB" id="FungiDB:C8Q69DRAFT_410284"/>
<feature type="repeat" description="ANK" evidence="3">
    <location>
        <begin position="226"/>
        <end position="260"/>
    </location>
</feature>